<accession>A0A0F9J387</accession>
<comment type="caution">
    <text evidence="1">The sequence shown here is derived from an EMBL/GenBank/DDBJ whole genome shotgun (WGS) entry which is preliminary data.</text>
</comment>
<organism evidence="1">
    <name type="scientific">marine sediment metagenome</name>
    <dbReference type="NCBI Taxonomy" id="412755"/>
    <lineage>
        <taxon>unclassified sequences</taxon>
        <taxon>metagenomes</taxon>
        <taxon>ecological metagenomes</taxon>
    </lineage>
</organism>
<name>A0A0F9J387_9ZZZZ</name>
<protein>
    <submittedName>
        <fullName evidence="1">Uncharacterized protein</fullName>
    </submittedName>
</protein>
<evidence type="ECO:0000313" key="1">
    <source>
        <dbReference type="EMBL" id="KKM64018.1"/>
    </source>
</evidence>
<gene>
    <name evidence="1" type="ORF">LCGC14_1505530</name>
</gene>
<sequence>MSKTIDIRQKARKDLQIWFNGIVIKERNRLSKVMPSMPIEFIEDIVNHKCNLVAEKMFNLSMM</sequence>
<proteinExistence type="predicted"/>
<reference evidence="1" key="1">
    <citation type="journal article" date="2015" name="Nature">
        <title>Complex archaea that bridge the gap between prokaryotes and eukaryotes.</title>
        <authorList>
            <person name="Spang A."/>
            <person name="Saw J.H."/>
            <person name="Jorgensen S.L."/>
            <person name="Zaremba-Niedzwiedzka K."/>
            <person name="Martijn J."/>
            <person name="Lind A.E."/>
            <person name="van Eijk R."/>
            <person name="Schleper C."/>
            <person name="Guy L."/>
            <person name="Ettema T.J."/>
        </authorList>
    </citation>
    <scope>NUCLEOTIDE SEQUENCE</scope>
</reference>
<dbReference type="EMBL" id="LAZR01010983">
    <property type="protein sequence ID" value="KKM64018.1"/>
    <property type="molecule type" value="Genomic_DNA"/>
</dbReference>
<dbReference type="AlphaFoldDB" id="A0A0F9J387"/>